<dbReference type="InterPro" id="IPR050445">
    <property type="entry name" value="Bact_polysacc_biosynth/exp"/>
</dbReference>
<evidence type="ECO:0000313" key="4">
    <source>
        <dbReference type="Proteomes" id="UP000030302"/>
    </source>
</evidence>
<protein>
    <submittedName>
        <fullName evidence="3">Tyrosine-protein kinase Wzc</fullName>
        <ecNumber evidence="3">2.7.10.2</ecNumber>
    </submittedName>
</protein>
<sequence>MNKPVSSILSAAAAAAPRKDAHIGRMLVEQGKLTPDQVEKVRLLQKQEGLRFGEAAKRLGLVSDADIQQVLSRQFDYPYLQDGNGNYPSTLMAAYQPFSTEVEVLRSIRSQLMLRWFTAGRKKLAIASVNPGDGTSLLAANLAVVFSQLGEQTLLVDANLRAPRQHQIFNLPAERGLADVLAGRSGLDMVAMVESFVDLSLLPAGSPVPNPQELFNRASFGVLNQTLCDRFDIVLYDTPAFLSSADALIVAARAGGVLLVVRKDRTRVADLADFSDQLRRSGVEIVGSVMVSF</sequence>
<keyword evidence="3" id="KW-0418">Kinase</keyword>
<dbReference type="HOGENOM" id="CLU_052027_2_1_4"/>
<dbReference type="InterPro" id="IPR027417">
    <property type="entry name" value="P-loop_NTPase"/>
</dbReference>
<dbReference type="RefSeq" id="WP_038489988.1">
    <property type="nucleotide sequence ID" value="NZ_CP009962.1"/>
</dbReference>
<evidence type="ECO:0000313" key="3">
    <source>
        <dbReference type="EMBL" id="AIY42100.1"/>
    </source>
</evidence>
<evidence type="ECO:0000256" key="2">
    <source>
        <dbReference type="ARBA" id="ARBA00022840"/>
    </source>
</evidence>
<dbReference type="InterPro" id="IPR005702">
    <property type="entry name" value="Wzc-like_C"/>
</dbReference>
<dbReference type="GO" id="GO:0005886">
    <property type="term" value="C:plasma membrane"/>
    <property type="evidence" value="ECO:0007669"/>
    <property type="project" value="TreeGrafter"/>
</dbReference>
<organism evidence="3 4">
    <name type="scientific">Collimonas arenae</name>
    <dbReference type="NCBI Taxonomy" id="279058"/>
    <lineage>
        <taxon>Bacteria</taxon>
        <taxon>Pseudomonadati</taxon>
        <taxon>Pseudomonadota</taxon>
        <taxon>Betaproteobacteria</taxon>
        <taxon>Burkholderiales</taxon>
        <taxon>Oxalobacteraceae</taxon>
        <taxon>Collimonas</taxon>
    </lineage>
</organism>
<dbReference type="OrthoDB" id="9808257at2"/>
<dbReference type="InterPro" id="IPR017746">
    <property type="entry name" value="Cellulose_synthase_operon_BcsQ"/>
</dbReference>
<dbReference type="InterPro" id="IPR037257">
    <property type="entry name" value="T2SS_E_N_sf"/>
</dbReference>
<dbReference type="GO" id="GO:0004715">
    <property type="term" value="F:non-membrane spanning protein tyrosine kinase activity"/>
    <property type="evidence" value="ECO:0007669"/>
    <property type="project" value="UniProtKB-EC"/>
</dbReference>
<reference evidence="4" key="1">
    <citation type="journal article" date="2014" name="Soil Biol. Biochem.">
        <title>Structure and function of bacterial communities in ageing soils: Insights from the Mendocino ecological staircase.</title>
        <authorList>
            <person name="Uroz S."/>
            <person name="Tech J.J."/>
            <person name="Sawaya N.A."/>
            <person name="Frey-Klett P."/>
            <person name="Leveau J.H.J."/>
        </authorList>
    </citation>
    <scope>NUCLEOTIDE SEQUENCE [LARGE SCALE GENOMIC DNA]</scope>
    <source>
        <strain evidence="4">Cal35</strain>
    </source>
</reference>
<name>A0A0A1FE72_9BURK</name>
<dbReference type="EMBL" id="CP009962">
    <property type="protein sequence ID" value="AIY42100.1"/>
    <property type="molecule type" value="Genomic_DNA"/>
</dbReference>
<keyword evidence="3" id="KW-0808">Transferase</keyword>
<dbReference type="CDD" id="cd05387">
    <property type="entry name" value="BY-kinase"/>
    <property type="match status" value="1"/>
</dbReference>
<dbReference type="InterPro" id="IPR017479">
    <property type="entry name" value="Tyr_kinase_chain_length_EpsG"/>
</dbReference>
<dbReference type="GO" id="GO:0005524">
    <property type="term" value="F:ATP binding"/>
    <property type="evidence" value="ECO:0007669"/>
    <property type="project" value="UniProtKB-KW"/>
</dbReference>
<dbReference type="Proteomes" id="UP000030302">
    <property type="component" value="Chromosome"/>
</dbReference>
<keyword evidence="2" id="KW-0067">ATP-binding</keyword>
<dbReference type="Gene3D" id="3.40.50.300">
    <property type="entry name" value="P-loop containing nucleotide triphosphate hydrolases"/>
    <property type="match status" value="1"/>
</dbReference>
<keyword evidence="1" id="KW-0547">Nucleotide-binding</keyword>
<dbReference type="KEGG" id="care:LT85_2942"/>
<proteinExistence type="predicted"/>
<dbReference type="PANTHER" id="PTHR32309">
    <property type="entry name" value="TYROSINE-PROTEIN KINASE"/>
    <property type="match status" value="1"/>
</dbReference>
<dbReference type="SUPFAM" id="SSF52540">
    <property type="entry name" value="P-loop containing nucleoside triphosphate hydrolases"/>
    <property type="match status" value="1"/>
</dbReference>
<dbReference type="SUPFAM" id="SSF160246">
    <property type="entry name" value="EspE N-terminal domain-like"/>
    <property type="match status" value="1"/>
</dbReference>
<gene>
    <name evidence="3" type="ORF">LT85_2942</name>
</gene>
<dbReference type="STRING" id="279058.LT85_2942"/>
<dbReference type="EC" id="2.7.10.2" evidence="3"/>
<dbReference type="NCBIfam" id="TIGR01007">
    <property type="entry name" value="eps_fam"/>
    <property type="match status" value="1"/>
</dbReference>
<keyword evidence="4" id="KW-1185">Reference proteome</keyword>
<evidence type="ECO:0000256" key="1">
    <source>
        <dbReference type="ARBA" id="ARBA00022741"/>
    </source>
</evidence>
<accession>A0A0A1FE72</accession>
<dbReference type="AlphaFoldDB" id="A0A0A1FE72"/>
<dbReference type="PANTHER" id="PTHR32309:SF13">
    <property type="entry name" value="FERRIC ENTEROBACTIN TRANSPORT PROTEIN FEPE"/>
    <property type="match status" value="1"/>
</dbReference>
<dbReference type="NCBIfam" id="TIGR03029">
    <property type="entry name" value="EpsG"/>
    <property type="match status" value="1"/>
</dbReference>
<dbReference type="Pfam" id="PF06564">
    <property type="entry name" value="CBP_BcsQ"/>
    <property type="match status" value="1"/>
</dbReference>